<dbReference type="InterPro" id="IPR020598">
    <property type="entry name" value="rRNA_Ade_methylase_Trfase_N"/>
</dbReference>
<dbReference type="RefSeq" id="WP_185131542.1">
    <property type="nucleotide sequence ID" value="NZ_JACJVO010000031.1"/>
</dbReference>
<dbReference type="InterPro" id="IPR023165">
    <property type="entry name" value="rRNA_Ade_diMease-like_C"/>
</dbReference>
<dbReference type="GO" id="GO:0003723">
    <property type="term" value="F:RNA binding"/>
    <property type="evidence" value="ECO:0007669"/>
    <property type="project" value="UniProtKB-UniRule"/>
</dbReference>
<name>A0A7X0SRR3_9BACL</name>
<feature type="binding site" evidence="8">
    <location>
        <position position="24"/>
    </location>
    <ligand>
        <name>S-adenosyl-L-methionine</name>
        <dbReference type="ChEBI" id="CHEBI:59789"/>
    </ligand>
</feature>
<comment type="caution">
    <text evidence="10">The sequence shown here is derived from an EMBL/GenBank/DDBJ whole genome shotgun (WGS) entry which is preliminary data.</text>
</comment>
<sequence>MHQHDKNHRTIRKCLSGPNFSAQHLLHNPQTIKRLIETASLRPTDTVLDIGAGKGALTFPIAEQAARVLAVEADPAFAETLRAKAQGHPRIAVIQGDIREIRLPAKPFCVVANIPFSITTTILDRLLGAEGQSFRQGALILEKGAARRFTGSAARDPRLLTWRMHFTFELRTVVPRTHFAPPPRVDAAIVRIARRDCPLVPHREGKRFAAFARYVLREPRAPAADALKGIFTPAQLRPTLKHAKVERDQPVASWSPEQWAALFLAMLRHAASYRWPRR</sequence>
<dbReference type="Gene3D" id="3.40.50.150">
    <property type="entry name" value="Vaccinia Virus protein VP39"/>
    <property type="match status" value="1"/>
</dbReference>
<keyword evidence="5 8" id="KW-0694">RNA-binding</keyword>
<evidence type="ECO:0000256" key="1">
    <source>
        <dbReference type="ARBA" id="ARBA00016505"/>
    </source>
</evidence>
<gene>
    <name evidence="10" type="primary">erm</name>
    <name evidence="10" type="ORF">H7C18_23475</name>
</gene>
<evidence type="ECO:0000259" key="9">
    <source>
        <dbReference type="SMART" id="SM00650"/>
    </source>
</evidence>
<dbReference type="AlphaFoldDB" id="A0A7X0SRR3"/>
<dbReference type="InterPro" id="IPR029063">
    <property type="entry name" value="SAM-dependent_MTases_sf"/>
</dbReference>
<evidence type="ECO:0000313" key="11">
    <source>
        <dbReference type="Proteomes" id="UP000564644"/>
    </source>
</evidence>
<evidence type="ECO:0000256" key="8">
    <source>
        <dbReference type="PROSITE-ProRule" id="PRU01026"/>
    </source>
</evidence>
<feature type="domain" description="Ribosomal RNA adenine methylase transferase N-terminal" evidence="9">
    <location>
        <begin position="31"/>
        <end position="196"/>
    </location>
</feature>
<feature type="binding site" evidence="8">
    <location>
        <position position="51"/>
    </location>
    <ligand>
        <name>S-adenosyl-L-methionine</name>
        <dbReference type="ChEBI" id="CHEBI:59789"/>
    </ligand>
</feature>
<keyword evidence="4 8" id="KW-0949">S-adenosyl-L-methionine</keyword>
<dbReference type="NCBIfam" id="NF000499">
    <property type="entry name" value="Erm23S_rRNA_broad"/>
    <property type="match status" value="1"/>
</dbReference>
<dbReference type="CDD" id="cd02440">
    <property type="entry name" value="AdoMet_MTases"/>
    <property type="match status" value="1"/>
</dbReference>
<dbReference type="InterPro" id="IPR001737">
    <property type="entry name" value="KsgA/Erm"/>
</dbReference>
<keyword evidence="3 8" id="KW-0808">Transferase</keyword>
<evidence type="ECO:0000256" key="2">
    <source>
        <dbReference type="ARBA" id="ARBA00022603"/>
    </source>
</evidence>
<evidence type="ECO:0000256" key="5">
    <source>
        <dbReference type="ARBA" id="ARBA00022884"/>
    </source>
</evidence>
<protein>
    <recommendedName>
        <fullName evidence="1">rRNA adenine N-6-methyltransferase</fullName>
    </recommendedName>
    <alternativeName>
        <fullName evidence="7">Erythromycin resistance protein</fullName>
    </alternativeName>
    <alternativeName>
        <fullName evidence="6">Macrolide-lincosamide-streptogramin B resistance protein</fullName>
    </alternativeName>
</protein>
<comment type="similarity">
    <text evidence="8">Belongs to the class I-like SAM-binding methyltransferase superfamily. rRNA adenine N(6)-methyltransferase family.</text>
</comment>
<reference evidence="10 11" key="1">
    <citation type="submission" date="2020-08" db="EMBL/GenBank/DDBJ databases">
        <title>Cohnella phylogeny.</title>
        <authorList>
            <person name="Dunlap C."/>
        </authorList>
    </citation>
    <scope>NUCLEOTIDE SEQUENCE [LARGE SCALE GENOMIC DNA]</scope>
    <source>
        <strain evidence="10 11">CBP 2801</strain>
    </source>
</reference>
<dbReference type="PANTHER" id="PTHR11727:SF7">
    <property type="entry name" value="DIMETHYLADENOSINE TRANSFERASE-RELATED"/>
    <property type="match status" value="1"/>
</dbReference>
<feature type="binding site" evidence="8">
    <location>
        <position position="26"/>
    </location>
    <ligand>
        <name>S-adenosyl-L-methionine</name>
        <dbReference type="ChEBI" id="CHEBI:59789"/>
    </ligand>
</feature>
<proteinExistence type="inferred from homology"/>
<feature type="binding site" evidence="8">
    <location>
        <position position="113"/>
    </location>
    <ligand>
        <name>S-adenosyl-L-methionine</name>
        <dbReference type="ChEBI" id="CHEBI:59789"/>
    </ligand>
</feature>
<evidence type="ECO:0000256" key="3">
    <source>
        <dbReference type="ARBA" id="ARBA00022679"/>
    </source>
</evidence>
<dbReference type="GO" id="GO:0000179">
    <property type="term" value="F:rRNA (adenine-N6,N6-)-dimethyltransferase activity"/>
    <property type="evidence" value="ECO:0007669"/>
    <property type="project" value="UniProtKB-UniRule"/>
</dbReference>
<accession>A0A7X0SRR3</accession>
<evidence type="ECO:0000256" key="7">
    <source>
        <dbReference type="ARBA" id="ARBA00030809"/>
    </source>
</evidence>
<dbReference type="Proteomes" id="UP000564644">
    <property type="component" value="Unassembled WGS sequence"/>
</dbReference>
<dbReference type="SMART" id="SM00650">
    <property type="entry name" value="rADc"/>
    <property type="match status" value="1"/>
</dbReference>
<feature type="binding site" evidence="8">
    <location>
        <position position="97"/>
    </location>
    <ligand>
        <name>S-adenosyl-L-methionine</name>
        <dbReference type="ChEBI" id="CHEBI:59789"/>
    </ligand>
</feature>
<dbReference type="InterPro" id="IPR020596">
    <property type="entry name" value="rRNA_Ade_Mease_Trfase_CS"/>
</dbReference>
<dbReference type="Pfam" id="PF00398">
    <property type="entry name" value="RrnaAD"/>
    <property type="match status" value="1"/>
</dbReference>
<evidence type="ECO:0000256" key="6">
    <source>
        <dbReference type="ARBA" id="ARBA00029941"/>
    </source>
</evidence>
<keyword evidence="2 8" id="KW-0489">Methyltransferase</keyword>
<dbReference type="SUPFAM" id="SSF53335">
    <property type="entry name" value="S-adenosyl-L-methionine-dependent methyltransferases"/>
    <property type="match status" value="1"/>
</dbReference>
<evidence type="ECO:0000313" key="10">
    <source>
        <dbReference type="EMBL" id="MBB6733889.1"/>
    </source>
</evidence>
<organism evidence="10 11">
    <name type="scientific">Cohnella zeiphila</name>
    <dbReference type="NCBI Taxonomy" id="2761120"/>
    <lineage>
        <taxon>Bacteria</taxon>
        <taxon>Bacillati</taxon>
        <taxon>Bacillota</taxon>
        <taxon>Bacilli</taxon>
        <taxon>Bacillales</taxon>
        <taxon>Paenibacillaceae</taxon>
        <taxon>Cohnella</taxon>
    </lineage>
</organism>
<dbReference type="EMBL" id="JACJVO010000031">
    <property type="protein sequence ID" value="MBB6733889.1"/>
    <property type="molecule type" value="Genomic_DNA"/>
</dbReference>
<dbReference type="PROSITE" id="PS01131">
    <property type="entry name" value="RRNA_A_DIMETH"/>
    <property type="match status" value="1"/>
</dbReference>
<dbReference type="PANTHER" id="PTHR11727">
    <property type="entry name" value="DIMETHYLADENOSINE TRANSFERASE"/>
    <property type="match status" value="1"/>
</dbReference>
<evidence type="ECO:0000256" key="4">
    <source>
        <dbReference type="ARBA" id="ARBA00022691"/>
    </source>
</evidence>
<feature type="binding site" evidence="8">
    <location>
        <position position="72"/>
    </location>
    <ligand>
        <name>S-adenosyl-L-methionine</name>
        <dbReference type="ChEBI" id="CHEBI:59789"/>
    </ligand>
</feature>
<dbReference type="Gene3D" id="1.10.8.100">
    <property type="entry name" value="Ribosomal RNA adenine dimethylase-like, domain 2"/>
    <property type="match status" value="1"/>
</dbReference>
<dbReference type="PROSITE" id="PS51689">
    <property type="entry name" value="SAM_RNA_A_N6_MT"/>
    <property type="match status" value="1"/>
</dbReference>
<keyword evidence="11" id="KW-1185">Reference proteome</keyword>